<evidence type="ECO:0000256" key="3">
    <source>
        <dbReference type="ARBA" id="ARBA00012076"/>
    </source>
</evidence>
<dbReference type="EMBL" id="CP011853">
    <property type="protein sequence ID" value="ALG86638.1"/>
    <property type="molecule type" value="Genomic_DNA"/>
</dbReference>
<dbReference type="Pfam" id="PF18313">
    <property type="entry name" value="TLP1_add_C"/>
    <property type="match status" value="1"/>
</dbReference>
<keyword evidence="12" id="KW-0808">Transferase</keyword>
<feature type="domain" description="Thiolase-like protein type 1 additional C-terminal" evidence="11">
    <location>
        <begin position="433"/>
        <end position="510"/>
    </location>
</feature>
<dbReference type="KEGG" id="goq:ACH46_05770"/>
<dbReference type="PATRIC" id="fig|1136941.3.peg.1179"/>
<dbReference type="SUPFAM" id="SSF53901">
    <property type="entry name" value="Thiolase-like"/>
    <property type="match status" value="2"/>
</dbReference>
<keyword evidence="13" id="KW-1185">Reference proteome</keyword>
<dbReference type="Gene3D" id="1.10.12.10">
    <property type="entry name" value="Lyase 2-enoyl-coa Hydratase, Chain A, domain 2"/>
    <property type="match status" value="1"/>
</dbReference>
<evidence type="ECO:0000313" key="12">
    <source>
        <dbReference type="EMBL" id="ALG86638.1"/>
    </source>
</evidence>
<dbReference type="GO" id="GO:0006635">
    <property type="term" value="P:fatty acid beta-oxidation"/>
    <property type="evidence" value="ECO:0007669"/>
    <property type="project" value="TreeGrafter"/>
</dbReference>
<evidence type="ECO:0000256" key="10">
    <source>
        <dbReference type="RuleBase" id="RU003707"/>
    </source>
</evidence>
<proteinExistence type="inferred from homology"/>
<evidence type="ECO:0000256" key="1">
    <source>
        <dbReference type="ARBA" id="ARBA00002994"/>
    </source>
</evidence>
<dbReference type="STRING" id="1136941.ACH46_05770"/>
<accession>A0A0N9NFX9</accession>
<reference evidence="12 13" key="2">
    <citation type="journal article" date="2017" name="Int. J. Syst. Evol. Microbiol.">
        <title>Gordonia phthalatica sp. nov., a di-n-butyl phthalate-degrading bacterium isolated from activated sludge.</title>
        <authorList>
            <person name="Jin D."/>
            <person name="Kong X."/>
            <person name="Jia M."/>
            <person name="Yu X."/>
            <person name="Wang X."/>
            <person name="Zhuang X."/>
            <person name="Deng Y."/>
            <person name="Bai Z."/>
        </authorList>
    </citation>
    <scope>NUCLEOTIDE SEQUENCE [LARGE SCALE GENOMIC DNA]</scope>
    <source>
        <strain evidence="12 13">QH-11</strain>
    </source>
</reference>
<comment type="function">
    <text evidence="1">Could possibly oxidize fatty acids using specific components.</text>
</comment>
<dbReference type="GO" id="GO:0004300">
    <property type="term" value="F:enoyl-CoA hydratase activity"/>
    <property type="evidence" value="ECO:0007669"/>
    <property type="project" value="UniProtKB-EC"/>
</dbReference>
<dbReference type="EC" id="4.2.1.17" evidence="3"/>
<evidence type="ECO:0000256" key="7">
    <source>
        <dbReference type="ARBA" id="ARBA00023717"/>
    </source>
</evidence>
<gene>
    <name evidence="12" type="ORF">ACH46_05770</name>
</gene>
<dbReference type="Pfam" id="PF00378">
    <property type="entry name" value="ECH_1"/>
    <property type="match status" value="1"/>
</dbReference>
<dbReference type="InterPro" id="IPR040771">
    <property type="entry name" value="TLP1_add_C"/>
</dbReference>
<dbReference type="InterPro" id="IPR016039">
    <property type="entry name" value="Thiolase-like"/>
</dbReference>
<evidence type="ECO:0000256" key="6">
    <source>
        <dbReference type="ARBA" id="ARBA00023709"/>
    </source>
</evidence>
<sequence>MTRTPIPGLADLDPATPVIVGVGQSSERIDDPDYAALGEADLAARAVTAALTDAGVDVAALAATIDTAVAVRSFEKSSPASHSPFGRPDNMPRAVARRTGMDPRRAVEEVTGGQSPQHLVNEFAATIAAGAADAVVLFGAEVMSTVRNAQKSGVALDFTETVGGQLEDRGYSIGGLTSVDEVKHGVVIPISQYSLIENARRGRLGASAHEYALSMGAWFAPFTEVAAKNPHSATDTVFSAEELVTVSERNRRVSVPYTRRLIARDHVNQAAAVVLMSVGAARAAGVPEDRWVFLHGHADLHEGPLLTRPDISRAPASAAAVREALRMARVELDRVAAFDFYSCFPVAVSHVCEELGLAPDDPRGLTATGGLPYFGGPGNDYSMHGISEIVDRARRTPGSFGLVGANGGILSKYSVGVYSTAPTEWRPSTSAGLQRELDAVPSVPVTHYPDGAGVIETFVVVDPDGARPGGIVVGRLPDESRFVAAVDDPDLLALLSGDGDPFGTTVYVRPSATRNHVALTRTTLDERHPVPAVGFADEYQHLTVRRDGHVLEVTIDRPDARNALTAVTNAELDAVFDAYFADDDLWVAILTGAGDQAFSAGNDLSANPTADALAVPANGFGGLTSRRELPKPIIAAVNGYALGGGLEVALACHVVVADESASFGLPEVKVGLVAAAGGLVRLPRVLPAALARDMILTGRRLDAAEARTHGLVSRVVPRGQVMQAARTVAQEILAASPVAVRASIAAMATAQDQPDTVQSVLDSASVLDTVLVSEDFREGVAAFVEKRAPEWEGH</sequence>
<evidence type="ECO:0000259" key="11">
    <source>
        <dbReference type="Pfam" id="PF18313"/>
    </source>
</evidence>
<dbReference type="PANTHER" id="PTHR11941">
    <property type="entry name" value="ENOYL-COA HYDRATASE-RELATED"/>
    <property type="match status" value="1"/>
</dbReference>
<dbReference type="PROSITE" id="PS00166">
    <property type="entry name" value="ENOYL_COA_HYDRATASE"/>
    <property type="match status" value="1"/>
</dbReference>
<protein>
    <recommendedName>
        <fullName evidence="8">Probable enoyl-CoA hydratase EchA17</fullName>
        <ecNumber evidence="3">4.2.1.17</ecNumber>
    </recommendedName>
    <alternativeName>
        <fullName evidence="9">Probable enoyl-CoA hydratase echA17</fullName>
    </alternativeName>
</protein>
<dbReference type="InterPro" id="IPR001753">
    <property type="entry name" value="Enoyl-CoA_hydra/iso"/>
</dbReference>
<dbReference type="InterPro" id="IPR014748">
    <property type="entry name" value="Enoyl-CoA_hydra_C"/>
</dbReference>
<keyword evidence="4" id="KW-0443">Lipid metabolism</keyword>
<evidence type="ECO:0000313" key="13">
    <source>
        <dbReference type="Proteomes" id="UP000063789"/>
    </source>
</evidence>
<dbReference type="RefSeq" id="WP_062395027.1">
    <property type="nucleotide sequence ID" value="NZ_CP011853.1"/>
</dbReference>
<dbReference type="InterPro" id="IPR029045">
    <property type="entry name" value="ClpP/crotonase-like_dom_sf"/>
</dbReference>
<comment type="catalytic activity">
    <reaction evidence="6">
        <text>a (3S)-3-hydroxyacyl-CoA = a (2E)-enoyl-CoA + H2O</text>
        <dbReference type="Rhea" id="RHEA:16105"/>
        <dbReference type="ChEBI" id="CHEBI:15377"/>
        <dbReference type="ChEBI" id="CHEBI:57318"/>
        <dbReference type="ChEBI" id="CHEBI:58856"/>
        <dbReference type="EC" id="4.2.1.17"/>
    </reaction>
</comment>
<name>A0A0N9NFX9_9ACTN</name>
<dbReference type="GO" id="GO:0016746">
    <property type="term" value="F:acyltransferase activity"/>
    <property type="evidence" value="ECO:0007669"/>
    <property type="project" value="InterPro"/>
</dbReference>
<keyword evidence="4" id="KW-0276">Fatty acid metabolism</keyword>
<reference evidence="13" key="1">
    <citation type="submission" date="2015-06" db="EMBL/GenBank/DDBJ databases">
        <title>Complete genome sequence and metabolic analysis of phthalate degradation pathway in Gordonia sp. QH-11.</title>
        <authorList>
            <person name="Jin D."/>
            <person name="Kong X."/>
            <person name="Bai Z."/>
        </authorList>
    </citation>
    <scope>NUCLEOTIDE SEQUENCE [LARGE SCALE GENOMIC DNA]</scope>
    <source>
        <strain evidence="13">QH-11</strain>
    </source>
</reference>
<dbReference type="NCBIfam" id="NF006105">
    <property type="entry name" value="PRK08257.1-4"/>
    <property type="match status" value="1"/>
</dbReference>
<evidence type="ECO:0000256" key="5">
    <source>
        <dbReference type="ARBA" id="ARBA00023239"/>
    </source>
</evidence>
<dbReference type="Gene3D" id="2.40.50.840">
    <property type="match status" value="1"/>
</dbReference>
<evidence type="ECO:0000256" key="9">
    <source>
        <dbReference type="ARBA" id="ARBA00073436"/>
    </source>
</evidence>
<keyword evidence="5" id="KW-0456">Lyase</keyword>
<comment type="similarity">
    <text evidence="2 10">Belongs to the enoyl-CoA hydratase/isomerase family.</text>
</comment>
<dbReference type="Gene3D" id="3.40.47.10">
    <property type="match status" value="1"/>
</dbReference>
<dbReference type="Gene3D" id="3.90.226.10">
    <property type="entry name" value="2-enoyl-CoA Hydratase, Chain A, domain 1"/>
    <property type="match status" value="1"/>
</dbReference>
<dbReference type="SUPFAM" id="SSF52096">
    <property type="entry name" value="ClpP/crotonase"/>
    <property type="match status" value="1"/>
</dbReference>
<dbReference type="InterPro" id="IPR018376">
    <property type="entry name" value="Enoyl-CoA_hyd/isom_CS"/>
</dbReference>
<comment type="catalytic activity">
    <reaction evidence="7">
        <text>a 4-saturated-(3S)-3-hydroxyacyl-CoA = a (3E)-enoyl-CoA + H2O</text>
        <dbReference type="Rhea" id="RHEA:20724"/>
        <dbReference type="ChEBI" id="CHEBI:15377"/>
        <dbReference type="ChEBI" id="CHEBI:58521"/>
        <dbReference type="ChEBI" id="CHEBI:137480"/>
        <dbReference type="EC" id="4.2.1.17"/>
    </reaction>
</comment>
<evidence type="ECO:0000256" key="4">
    <source>
        <dbReference type="ARBA" id="ARBA00022832"/>
    </source>
</evidence>
<dbReference type="Proteomes" id="UP000063789">
    <property type="component" value="Chromosome"/>
</dbReference>
<dbReference type="AlphaFoldDB" id="A0A0N9NFX9"/>
<dbReference type="FunFam" id="3.90.226.10:FF:000009">
    <property type="entry name" value="Carnitinyl-CoA dehydratase"/>
    <property type="match status" value="1"/>
</dbReference>
<evidence type="ECO:0000256" key="8">
    <source>
        <dbReference type="ARBA" id="ARBA00039456"/>
    </source>
</evidence>
<evidence type="ECO:0000256" key="2">
    <source>
        <dbReference type="ARBA" id="ARBA00005254"/>
    </source>
</evidence>
<dbReference type="PANTHER" id="PTHR11941:SF54">
    <property type="entry name" value="ENOYL-COA HYDRATASE, MITOCHONDRIAL"/>
    <property type="match status" value="1"/>
</dbReference>
<organism evidence="12 13">
    <name type="scientific">Gordonia phthalatica</name>
    <dbReference type="NCBI Taxonomy" id="1136941"/>
    <lineage>
        <taxon>Bacteria</taxon>
        <taxon>Bacillati</taxon>
        <taxon>Actinomycetota</taxon>
        <taxon>Actinomycetes</taxon>
        <taxon>Mycobacteriales</taxon>
        <taxon>Gordoniaceae</taxon>
        <taxon>Gordonia</taxon>
    </lineage>
</organism>
<dbReference type="CDD" id="cd06558">
    <property type="entry name" value="crotonase-like"/>
    <property type="match status" value="1"/>
</dbReference>